<feature type="compositionally biased region" description="Pro residues" evidence="3">
    <location>
        <begin position="55"/>
        <end position="67"/>
    </location>
</feature>
<keyword evidence="5" id="KW-1185">Reference proteome</keyword>
<name>A0A2X0VR64_9ACTO</name>
<evidence type="ECO:0000256" key="2">
    <source>
        <dbReference type="PROSITE-ProRule" id="PRU00591"/>
    </source>
</evidence>
<evidence type="ECO:0000256" key="3">
    <source>
        <dbReference type="SAM" id="MobiDB-lite"/>
    </source>
</evidence>
<dbReference type="SUPFAM" id="SSF69360">
    <property type="entry name" value="Cell wall binding repeat"/>
    <property type="match status" value="1"/>
</dbReference>
<dbReference type="EMBL" id="UAPR01000013">
    <property type="protein sequence ID" value="SPT56412.1"/>
    <property type="molecule type" value="Genomic_DNA"/>
</dbReference>
<feature type="repeat" description="Cell wall-binding" evidence="2">
    <location>
        <begin position="169"/>
        <end position="188"/>
    </location>
</feature>
<dbReference type="InterPro" id="IPR018337">
    <property type="entry name" value="Cell_wall/Cho-bd_repeat"/>
</dbReference>
<dbReference type="Proteomes" id="UP000250192">
    <property type="component" value="Unassembled WGS sequence"/>
</dbReference>
<protein>
    <submittedName>
        <fullName evidence="4">Toxin A</fullName>
    </submittedName>
</protein>
<dbReference type="Pfam" id="PF19127">
    <property type="entry name" value="Choline_bind_3"/>
    <property type="match status" value="3"/>
</dbReference>
<dbReference type="RefSeq" id="WP_111824397.1">
    <property type="nucleotide sequence ID" value="NZ_CBDERX010000025.1"/>
</dbReference>
<sequence>MRSINMRRSMVAAVGAAVLVVGTLVPSYAAPVSYGQDVPGGDAAVDVPAVEPIVDPEPNPNPEPAPKPSWKKDSVGWWYDLDNGSFVRDEKREIDGSTYRFDSRGYMVTGWHNTGSAWEYYAASGVQALGWTNVSGTWYYLDMSTGVMRTGWTTVDGSWYYLGASGAMVTGWMTQGGAWYYLNASGVAVTGWNTIGGSWYYFNTSGAMAIGWMNQGGTWYYFDSSGVMVTGTQWISGERHWFYDSGAWWGLYPVPSHSGGSGSAGAATGNRYKAICHDGSESFSAPGVEDYRGMCAGHRGIARKLGYGW</sequence>
<evidence type="ECO:0000256" key="1">
    <source>
        <dbReference type="ARBA" id="ARBA00022737"/>
    </source>
</evidence>
<dbReference type="OrthoDB" id="614750at2"/>
<dbReference type="GeneID" id="93759026"/>
<gene>
    <name evidence="4" type="primary">toxA_2</name>
    <name evidence="4" type="ORF">NCTC9935_01949</name>
</gene>
<feature type="region of interest" description="Disordered" evidence="3">
    <location>
        <begin position="51"/>
        <end position="70"/>
    </location>
</feature>
<evidence type="ECO:0000313" key="5">
    <source>
        <dbReference type="Proteomes" id="UP000250192"/>
    </source>
</evidence>
<organism evidence="4 5">
    <name type="scientific">Schaalia odontolytica</name>
    <dbReference type="NCBI Taxonomy" id="1660"/>
    <lineage>
        <taxon>Bacteria</taxon>
        <taxon>Bacillati</taxon>
        <taxon>Actinomycetota</taxon>
        <taxon>Actinomycetes</taxon>
        <taxon>Actinomycetales</taxon>
        <taxon>Actinomycetaceae</taxon>
        <taxon>Schaalia</taxon>
    </lineage>
</organism>
<evidence type="ECO:0000313" key="4">
    <source>
        <dbReference type="EMBL" id="SPT56412.1"/>
    </source>
</evidence>
<feature type="repeat" description="Cell wall-binding" evidence="2">
    <location>
        <begin position="189"/>
        <end position="208"/>
    </location>
</feature>
<reference evidence="4 5" key="1">
    <citation type="submission" date="2018-06" db="EMBL/GenBank/DDBJ databases">
        <authorList>
            <consortium name="Pathogen Informatics"/>
            <person name="Doyle S."/>
        </authorList>
    </citation>
    <scope>NUCLEOTIDE SEQUENCE [LARGE SCALE GENOMIC DNA]</scope>
    <source>
        <strain evidence="4 5">NCTC9935</strain>
    </source>
</reference>
<accession>A0A2X0VR64</accession>
<feature type="repeat" description="Cell wall-binding" evidence="2">
    <location>
        <begin position="209"/>
        <end position="228"/>
    </location>
</feature>
<feature type="repeat" description="Cell wall-binding" evidence="2">
    <location>
        <begin position="149"/>
        <end position="168"/>
    </location>
</feature>
<dbReference type="AlphaFoldDB" id="A0A2X0VR64"/>
<proteinExistence type="predicted"/>
<dbReference type="PROSITE" id="PS51170">
    <property type="entry name" value="CW"/>
    <property type="match status" value="4"/>
</dbReference>
<dbReference type="Gene3D" id="2.10.270.10">
    <property type="entry name" value="Cholin Binding"/>
    <property type="match status" value="3"/>
</dbReference>
<keyword evidence="1" id="KW-0677">Repeat</keyword>